<evidence type="ECO:0000313" key="2">
    <source>
        <dbReference type="Proteomes" id="UP001469553"/>
    </source>
</evidence>
<evidence type="ECO:0000313" key="1">
    <source>
        <dbReference type="EMBL" id="MEQ2302593.1"/>
    </source>
</evidence>
<dbReference type="EMBL" id="JAHRIP010056860">
    <property type="protein sequence ID" value="MEQ2302593.1"/>
    <property type="molecule type" value="Genomic_DNA"/>
</dbReference>
<name>A0ABV0Z8Q6_9TELE</name>
<protein>
    <submittedName>
        <fullName evidence="1">Uncharacterized protein</fullName>
    </submittedName>
</protein>
<gene>
    <name evidence="1" type="ORF">AMECASPLE_008213</name>
</gene>
<keyword evidence="2" id="KW-1185">Reference proteome</keyword>
<accession>A0ABV0Z8Q6</accession>
<sequence length="174" mass="19718">MVIQRSSDGRNKVGGIFIVLEKITEGREQVAVGGRGGSSRGKSNPPRALYTSPFTSQMFPQTGSVGCGPRRVESQHGFYWLSCAHCVMYACCVRKRRLSFNVLQWYLKVKSFFNKEMCMLVPFETAEYREISSNDVHPLLKKGFYHKKRQKKKTCVGEPGSVSTSRAEKNRSCY</sequence>
<organism evidence="1 2">
    <name type="scientific">Ameca splendens</name>
    <dbReference type="NCBI Taxonomy" id="208324"/>
    <lineage>
        <taxon>Eukaryota</taxon>
        <taxon>Metazoa</taxon>
        <taxon>Chordata</taxon>
        <taxon>Craniata</taxon>
        <taxon>Vertebrata</taxon>
        <taxon>Euteleostomi</taxon>
        <taxon>Actinopterygii</taxon>
        <taxon>Neopterygii</taxon>
        <taxon>Teleostei</taxon>
        <taxon>Neoteleostei</taxon>
        <taxon>Acanthomorphata</taxon>
        <taxon>Ovalentaria</taxon>
        <taxon>Atherinomorphae</taxon>
        <taxon>Cyprinodontiformes</taxon>
        <taxon>Goodeidae</taxon>
        <taxon>Ameca</taxon>
    </lineage>
</organism>
<reference evidence="1 2" key="1">
    <citation type="submission" date="2021-06" db="EMBL/GenBank/DDBJ databases">
        <authorList>
            <person name="Palmer J.M."/>
        </authorList>
    </citation>
    <scope>NUCLEOTIDE SEQUENCE [LARGE SCALE GENOMIC DNA]</scope>
    <source>
        <strain evidence="1 2">AS_MEX2019</strain>
        <tissue evidence="1">Muscle</tissue>
    </source>
</reference>
<comment type="caution">
    <text evidence="1">The sequence shown here is derived from an EMBL/GenBank/DDBJ whole genome shotgun (WGS) entry which is preliminary data.</text>
</comment>
<proteinExistence type="predicted"/>
<dbReference type="Proteomes" id="UP001469553">
    <property type="component" value="Unassembled WGS sequence"/>
</dbReference>